<accession>A0A498RAL6</accession>
<dbReference type="GO" id="GO:0008033">
    <property type="term" value="P:tRNA processing"/>
    <property type="evidence" value="ECO:0007669"/>
    <property type="project" value="UniProtKB-KW"/>
</dbReference>
<dbReference type="SUPFAM" id="SSF53067">
    <property type="entry name" value="Actin-like ATPase domain"/>
    <property type="match status" value="1"/>
</dbReference>
<dbReference type="GO" id="GO:0005737">
    <property type="term" value="C:cytoplasm"/>
    <property type="evidence" value="ECO:0007669"/>
    <property type="project" value="TreeGrafter"/>
</dbReference>
<dbReference type="InterPro" id="IPR043129">
    <property type="entry name" value="ATPase_NBD"/>
</dbReference>
<dbReference type="InterPro" id="IPR000905">
    <property type="entry name" value="Gcp-like_dom"/>
</dbReference>
<evidence type="ECO:0000256" key="3">
    <source>
        <dbReference type="ARBA" id="ARBA00022694"/>
    </source>
</evidence>
<dbReference type="Pfam" id="PF00814">
    <property type="entry name" value="TsaD"/>
    <property type="match status" value="1"/>
</dbReference>
<evidence type="ECO:0000313" key="8">
    <source>
        <dbReference type="EMBL" id="VBB08010.1"/>
    </source>
</evidence>
<dbReference type="PANTHER" id="PTHR11735">
    <property type="entry name" value="TRNA N6-ADENOSINE THREONYLCARBAMOYLTRANSFERASE"/>
    <property type="match status" value="1"/>
</dbReference>
<reference evidence="8 9" key="1">
    <citation type="submission" date="2018-06" db="EMBL/GenBank/DDBJ databases">
        <authorList>
            <person name="Strepis N."/>
        </authorList>
    </citation>
    <scope>NUCLEOTIDE SEQUENCE [LARGE SCALE GENOMIC DNA]</scope>
    <source>
        <strain evidence="8">LUCI</strain>
    </source>
</reference>
<keyword evidence="2" id="KW-0808">Transferase</keyword>
<keyword evidence="9" id="KW-1185">Reference proteome</keyword>
<dbReference type="OrthoDB" id="1675500at2"/>
<comment type="catalytic activity">
    <reaction evidence="6">
        <text>L-threonylcarbamoyladenylate + adenosine(37) in tRNA = N(6)-L-threonylcarbamoyladenosine(37) in tRNA + AMP + H(+)</text>
        <dbReference type="Rhea" id="RHEA:37059"/>
        <dbReference type="Rhea" id="RHEA-COMP:10162"/>
        <dbReference type="Rhea" id="RHEA-COMP:10163"/>
        <dbReference type="ChEBI" id="CHEBI:15378"/>
        <dbReference type="ChEBI" id="CHEBI:73682"/>
        <dbReference type="ChEBI" id="CHEBI:74411"/>
        <dbReference type="ChEBI" id="CHEBI:74418"/>
        <dbReference type="ChEBI" id="CHEBI:456215"/>
        <dbReference type="EC" id="2.3.1.234"/>
    </reaction>
</comment>
<dbReference type="EC" id="2.3.1.234" evidence="1"/>
<dbReference type="PANTHER" id="PTHR11735:SF14">
    <property type="entry name" value="TRNA N6-ADENOSINE THREONYLCARBAMOYLTRANSFERASE"/>
    <property type="match status" value="1"/>
</dbReference>
<keyword evidence="4" id="KW-0479">Metal-binding</keyword>
<dbReference type="GO" id="GO:0046872">
    <property type="term" value="F:metal ion binding"/>
    <property type="evidence" value="ECO:0007669"/>
    <property type="project" value="UniProtKB-KW"/>
</dbReference>
<dbReference type="InterPro" id="IPR017861">
    <property type="entry name" value="KAE1/TsaD"/>
</dbReference>
<protein>
    <recommendedName>
        <fullName evidence="1">N(6)-L-threonylcarbamoyladenine synthase</fullName>
        <ecNumber evidence="1">2.3.1.234</ecNumber>
    </recommendedName>
</protein>
<dbReference type="AlphaFoldDB" id="A0A498RAL6"/>
<organism evidence="8 9">
    <name type="scientific">Lucifera butyrica</name>
    <dbReference type="NCBI Taxonomy" id="1351585"/>
    <lineage>
        <taxon>Bacteria</taxon>
        <taxon>Bacillati</taxon>
        <taxon>Bacillota</taxon>
        <taxon>Negativicutes</taxon>
        <taxon>Veillonellales</taxon>
        <taxon>Veillonellaceae</taxon>
        <taxon>Lucifera</taxon>
    </lineage>
</organism>
<dbReference type="RefSeq" id="WP_122628926.1">
    <property type="nucleotide sequence ID" value="NZ_UPPP01000083.1"/>
</dbReference>
<evidence type="ECO:0000256" key="6">
    <source>
        <dbReference type="ARBA" id="ARBA00048117"/>
    </source>
</evidence>
<evidence type="ECO:0000256" key="5">
    <source>
        <dbReference type="ARBA" id="ARBA00023315"/>
    </source>
</evidence>
<evidence type="ECO:0000256" key="1">
    <source>
        <dbReference type="ARBA" id="ARBA00012156"/>
    </source>
</evidence>
<dbReference type="GO" id="GO:0000408">
    <property type="term" value="C:EKC/KEOPS complex"/>
    <property type="evidence" value="ECO:0007669"/>
    <property type="project" value="TreeGrafter"/>
</dbReference>
<evidence type="ECO:0000256" key="2">
    <source>
        <dbReference type="ARBA" id="ARBA00022679"/>
    </source>
</evidence>
<evidence type="ECO:0000313" key="9">
    <source>
        <dbReference type="Proteomes" id="UP000277811"/>
    </source>
</evidence>
<sequence>MNYRLGIDTSCYTTSVAIMDDSGNLLADVRKVLTVKPGGRGLAQSEMVFQHTRNLPLVFAEAMAQFSGPVRFKSVTVSNRPRPLPGSYMPAFLVGEGYGKVLTVSQQIPLYKISHQENHIWAGRWSADGPKGTDFLAVHISGGTTEIVKVGIGSSQQMSIDLLGGSLDISAGQFVDRIGVALNLPFPAGSHLEKLADCGRSGLCKVPVAVRNLNVSFSGAETYVRRLLAQGEPPAALAAGVQLCVAETLVKLMKQAVAQTGLTEILLVGGVSANQFIRDYLCRHSQGFSLFFPDSRYSSDNAAGCAFC</sequence>
<dbReference type="Gene3D" id="3.30.420.40">
    <property type="match status" value="2"/>
</dbReference>
<evidence type="ECO:0000256" key="4">
    <source>
        <dbReference type="ARBA" id="ARBA00022723"/>
    </source>
</evidence>
<dbReference type="PRINTS" id="PR00789">
    <property type="entry name" value="OSIALOPTASE"/>
</dbReference>
<dbReference type="EMBL" id="UPPP01000083">
    <property type="protein sequence ID" value="VBB08010.1"/>
    <property type="molecule type" value="Genomic_DNA"/>
</dbReference>
<keyword evidence="5" id="KW-0012">Acyltransferase</keyword>
<feature type="domain" description="Gcp-like" evidence="7">
    <location>
        <begin position="50"/>
        <end position="305"/>
    </location>
</feature>
<proteinExistence type="predicted"/>
<gene>
    <name evidence="8" type="ORF">LUCI_3275</name>
</gene>
<keyword evidence="3" id="KW-0819">tRNA processing</keyword>
<name>A0A498RAL6_9FIRM</name>
<dbReference type="GO" id="GO:0061711">
    <property type="term" value="F:tRNA N(6)-L-threonylcarbamoyladenine synthase activity"/>
    <property type="evidence" value="ECO:0007669"/>
    <property type="project" value="UniProtKB-EC"/>
</dbReference>
<evidence type="ECO:0000259" key="7">
    <source>
        <dbReference type="Pfam" id="PF00814"/>
    </source>
</evidence>
<dbReference type="Proteomes" id="UP000277811">
    <property type="component" value="Unassembled WGS sequence"/>
</dbReference>